<dbReference type="EMBL" id="OZ026884">
    <property type="protein sequence ID" value="CAL1239192.1"/>
    <property type="molecule type" value="Genomic_DNA"/>
</dbReference>
<dbReference type="Proteomes" id="UP001497493">
    <property type="component" value="Chromosome"/>
</dbReference>
<evidence type="ECO:0000256" key="9">
    <source>
        <dbReference type="ARBA" id="ARBA00022960"/>
    </source>
</evidence>
<accession>A0ABM9NF24</accession>
<evidence type="ECO:0000259" key="14">
    <source>
        <dbReference type="SMART" id="SM00936"/>
    </source>
</evidence>
<evidence type="ECO:0000256" key="10">
    <source>
        <dbReference type="ARBA" id="ARBA00022984"/>
    </source>
</evidence>
<sequence>MLQCRPFLDRLRQKSVKSTPFSAIFLWVLLGSLHAALAAEAPPIPAPPEIGAKAYLLMDYHSGRVLAEANADQPMEPASLTKIMTAYVVFRELAKGNLHLDDLVTVSEKAWKTEGSRMFAQVGSKIAVENLLKGMIVQSGNDASVALAEHIAGDEAVFAQLMNQNAERLGLKNTHFKNSMGLPDPDHYSTARDLALLTRAMIEEFPEFYKWHAIKEFTFNNIKQINRNRLLWRDPSVDGVKTGHTEGAGYCLVTSAMRDNMRLIAVVLGAKSDSERANANQALLNYGFRFYETRPLYKAGEKLAEARIWKGAESRVPVGLSRDFAVTFPRGQYASLKAGMELSTDGVAPIKPGDKLGVVKVVYNNETIAQQDLVALKAVPEGGVFRRWFDQARLLFK</sequence>
<keyword evidence="6" id="KW-0645">Protease</keyword>
<evidence type="ECO:0000313" key="16">
    <source>
        <dbReference type="Proteomes" id="UP001497493"/>
    </source>
</evidence>
<evidence type="ECO:0000256" key="11">
    <source>
        <dbReference type="ARBA" id="ARBA00023316"/>
    </source>
</evidence>
<evidence type="ECO:0000256" key="4">
    <source>
        <dbReference type="ARBA" id="ARBA00012448"/>
    </source>
</evidence>
<comment type="pathway">
    <text evidence="2">Cell wall biogenesis; peptidoglycan biosynthesis.</text>
</comment>
<dbReference type="Gene3D" id="2.60.410.10">
    <property type="entry name" value="D-Ala-D-Ala carboxypeptidase, C-terminal domain"/>
    <property type="match status" value="1"/>
</dbReference>
<dbReference type="PANTHER" id="PTHR21581">
    <property type="entry name" value="D-ALANYL-D-ALANINE CARBOXYPEPTIDASE"/>
    <property type="match status" value="1"/>
</dbReference>
<protein>
    <recommendedName>
        <fullName evidence="4">serine-type D-Ala-D-Ala carboxypeptidase</fullName>
        <ecNumber evidence="4">3.4.16.4</ecNumber>
    </recommendedName>
</protein>
<keyword evidence="8 15" id="KW-0378">Hydrolase</keyword>
<keyword evidence="5 15" id="KW-0121">Carboxypeptidase</keyword>
<gene>
    <name evidence="15" type="primary">dacC</name>
    <name evidence="15" type="ORF">MECH1_V1_0416</name>
</gene>
<comment type="catalytic activity">
    <reaction evidence="12">
        <text>Preferential cleavage: (Ac)2-L-Lys-D-Ala-|-D-Ala. Also transpeptidation of peptidyl-alanyl moieties that are N-acyl substituents of D-alanine.</text>
        <dbReference type="EC" id="3.4.16.4"/>
    </reaction>
</comment>
<evidence type="ECO:0000256" key="2">
    <source>
        <dbReference type="ARBA" id="ARBA00004752"/>
    </source>
</evidence>
<dbReference type="Pfam" id="PF07943">
    <property type="entry name" value="PBP5_C"/>
    <property type="match status" value="1"/>
</dbReference>
<keyword evidence="10" id="KW-0573">Peptidoglycan synthesis</keyword>
<dbReference type="SUPFAM" id="SSF69189">
    <property type="entry name" value="Penicillin-binding protein associated domain"/>
    <property type="match status" value="1"/>
</dbReference>
<dbReference type="InterPro" id="IPR015956">
    <property type="entry name" value="Peniciliin-bd_prot_C_sf"/>
</dbReference>
<dbReference type="EC" id="3.4.16.4" evidence="4"/>
<reference evidence="15 16" key="1">
    <citation type="submission" date="2024-04" db="EMBL/GenBank/DDBJ databases">
        <authorList>
            <person name="Cremers G."/>
        </authorList>
    </citation>
    <scope>NUCLEOTIDE SEQUENCE [LARGE SCALE GENOMIC DNA]</scope>
    <source>
        <strain evidence="15">MeCH1-AG</strain>
    </source>
</reference>
<organism evidence="15 16">
    <name type="scientific">Candidatus Methylocalor cossyra</name>
    <dbReference type="NCBI Taxonomy" id="3108543"/>
    <lineage>
        <taxon>Bacteria</taxon>
        <taxon>Pseudomonadati</taxon>
        <taxon>Pseudomonadota</taxon>
        <taxon>Gammaproteobacteria</taxon>
        <taxon>Methylococcales</taxon>
        <taxon>Methylococcaceae</taxon>
        <taxon>Candidatus Methylocalor</taxon>
    </lineage>
</organism>
<dbReference type="Pfam" id="PF00768">
    <property type="entry name" value="Peptidase_S11"/>
    <property type="match status" value="1"/>
</dbReference>
<evidence type="ECO:0000256" key="8">
    <source>
        <dbReference type="ARBA" id="ARBA00022801"/>
    </source>
</evidence>
<dbReference type="Gene3D" id="3.40.710.10">
    <property type="entry name" value="DD-peptidase/beta-lactamase superfamily"/>
    <property type="match status" value="1"/>
</dbReference>
<evidence type="ECO:0000256" key="5">
    <source>
        <dbReference type="ARBA" id="ARBA00022645"/>
    </source>
</evidence>
<evidence type="ECO:0000313" key="15">
    <source>
        <dbReference type="EMBL" id="CAL1239192.1"/>
    </source>
</evidence>
<keyword evidence="16" id="KW-1185">Reference proteome</keyword>
<dbReference type="InterPro" id="IPR037167">
    <property type="entry name" value="Peptidase_S11_C_sf"/>
</dbReference>
<name>A0ABM9NF24_9GAMM</name>
<evidence type="ECO:0000256" key="1">
    <source>
        <dbReference type="ARBA" id="ARBA00003217"/>
    </source>
</evidence>
<comment type="similarity">
    <text evidence="3 13">Belongs to the peptidase S11 family.</text>
</comment>
<dbReference type="SUPFAM" id="SSF56601">
    <property type="entry name" value="beta-lactamase/transpeptidase-like"/>
    <property type="match status" value="1"/>
</dbReference>
<dbReference type="InterPro" id="IPR012907">
    <property type="entry name" value="Peptidase_S11_C"/>
</dbReference>
<dbReference type="GO" id="GO:0009002">
    <property type="term" value="F:serine-type D-Ala-D-Ala carboxypeptidase activity"/>
    <property type="evidence" value="ECO:0007669"/>
    <property type="project" value="UniProtKB-EC"/>
</dbReference>
<dbReference type="InterPro" id="IPR001967">
    <property type="entry name" value="Peptidase_S11_N"/>
</dbReference>
<dbReference type="SMART" id="SM00936">
    <property type="entry name" value="PBP5_C"/>
    <property type="match status" value="1"/>
</dbReference>
<dbReference type="PRINTS" id="PR00725">
    <property type="entry name" value="DADACBPTASE1"/>
</dbReference>
<keyword evidence="11" id="KW-0961">Cell wall biogenesis/degradation</keyword>
<dbReference type="InterPro" id="IPR018044">
    <property type="entry name" value="Peptidase_S11"/>
</dbReference>
<keyword evidence="9" id="KW-0133">Cell shape</keyword>
<evidence type="ECO:0000256" key="6">
    <source>
        <dbReference type="ARBA" id="ARBA00022670"/>
    </source>
</evidence>
<evidence type="ECO:0000256" key="13">
    <source>
        <dbReference type="RuleBase" id="RU004016"/>
    </source>
</evidence>
<feature type="domain" description="Peptidase S11 D-Ala-D-Ala carboxypeptidase A C-terminal" evidence="14">
    <location>
        <begin position="291"/>
        <end position="381"/>
    </location>
</feature>
<dbReference type="PANTHER" id="PTHR21581:SF6">
    <property type="entry name" value="TRAFFICKING PROTEIN PARTICLE COMPLEX SUBUNIT 12"/>
    <property type="match status" value="1"/>
</dbReference>
<proteinExistence type="inferred from homology"/>
<evidence type="ECO:0000256" key="12">
    <source>
        <dbReference type="ARBA" id="ARBA00034000"/>
    </source>
</evidence>
<keyword evidence="7" id="KW-0732">Signal</keyword>
<evidence type="ECO:0000256" key="3">
    <source>
        <dbReference type="ARBA" id="ARBA00007164"/>
    </source>
</evidence>
<comment type="function">
    <text evidence="1">Removes C-terminal D-alanyl residues from sugar-peptide cell wall precursors.</text>
</comment>
<evidence type="ECO:0000256" key="7">
    <source>
        <dbReference type="ARBA" id="ARBA00022729"/>
    </source>
</evidence>
<dbReference type="InterPro" id="IPR012338">
    <property type="entry name" value="Beta-lactam/transpept-like"/>
</dbReference>